<evidence type="ECO:0000256" key="3">
    <source>
        <dbReference type="ARBA" id="ARBA00022475"/>
    </source>
</evidence>
<feature type="transmembrane region" description="Helical" evidence="7">
    <location>
        <begin position="143"/>
        <end position="165"/>
    </location>
</feature>
<keyword evidence="5 7" id="KW-1133">Transmembrane helix</keyword>
<feature type="transmembrane region" description="Helical" evidence="7">
    <location>
        <begin position="98"/>
        <end position="122"/>
    </location>
</feature>
<dbReference type="InterPro" id="IPR045621">
    <property type="entry name" value="BPD_transp_1_N"/>
</dbReference>
<accession>A0AA37V4A0</accession>
<evidence type="ECO:0000256" key="1">
    <source>
        <dbReference type="ARBA" id="ARBA00004651"/>
    </source>
</evidence>
<keyword evidence="6 7" id="KW-0472">Membrane</keyword>
<evidence type="ECO:0000256" key="7">
    <source>
        <dbReference type="RuleBase" id="RU363032"/>
    </source>
</evidence>
<keyword evidence="10" id="KW-1185">Reference proteome</keyword>
<sequence>MPALLRRLGAAAALLWLVVSLTFVLVRAAPGDPAALLLPPTADAADAARLRATLGLDRPLAVQYGRWLGATLRGDLGTSFAQGRPVATVLAEALPPSLALGAASLALSYVLGVGIGTLQAVVRARGDRRGRRTDAAITVATTAVYAAPSFWLALGAIALFTAGAARWGFPAWLRLPAFGLADPAGQLTGWDAIVDRVRHAVLPVGVLAAVGAAGVARYARSAVADALAGDFVRTAQAKGLAPRAVFGRHALAVALPPLVVLLALSLPGIVAGSVFVESVFAWPGMGRAMVQAIAARDYPVVLGATVLYAALTLAANLAADLALPRLDPRRR</sequence>
<evidence type="ECO:0000256" key="6">
    <source>
        <dbReference type="ARBA" id="ARBA00023136"/>
    </source>
</evidence>
<evidence type="ECO:0000313" key="10">
    <source>
        <dbReference type="Proteomes" id="UP001161325"/>
    </source>
</evidence>
<feature type="transmembrane region" description="Helical" evidence="7">
    <location>
        <begin position="300"/>
        <end position="323"/>
    </location>
</feature>
<organism evidence="9 10">
    <name type="scientific">Roseisolibacter agri</name>
    <dbReference type="NCBI Taxonomy" id="2014610"/>
    <lineage>
        <taxon>Bacteria</taxon>
        <taxon>Pseudomonadati</taxon>
        <taxon>Gemmatimonadota</taxon>
        <taxon>Gemmatimonadia</taxon>
        <taxon>Gemmatimonadales</taxon>
        <taxon>Gemmatimonadaceae</taxon>
        <taxon>Roseisolibacter</taxon>
    </lineage>
</organism>
<dbReference type="PANTHER" id="PTHR43163">
    <property type="entry name" value="DIPEPTIDE TRANSPORT SYSTEM PERMEASE PROTEIN DPPB-RELATED"/>
    <property type="match status" value="1"/>
</dbReference>
<evidence type="ECO:0000256" key="2">
    <source>
        <dbReference type="ARBA" id="ARBA00022448"/>
    </source>
</evidence>
<evidence type="ECO:0000313" key="9">
    <source>
        <dbReference type="EMBL" id="GLC27642.1"/>
    </source>
</evidence>
<dbReference type="AlphaFoldDB" id="A0AA37V4A0"/>
<feature type="transmembrane region" description="Helical" evidence="7">
    <location>
        <begin position="258"/>
        <end position="280"/>
    </location>
</feature>
<keyword evidence="3" id="KW-1003">Cell membrane</keyword>
<feature type="domain" description="ABC transmembrane type-1" evidence="8">
    <location>
        <begin position="94"/>
        <end position="319"/>
    </location>
</feature>
<dbReference type="InterPro" id="IPR000515">
    <property type="entry name" value="MetI-like"/>
</dbReference>
<evidence type="ECO:0000256" key="4">
    <source>
        <dbReference type="ARBA" id="ARBA00022692"/>
    </source>
</evidence>
<gene>
    <name evidence="9" type="ORF">rosag_41550</name>
</gene>
<proteinExistence type="inferred from homology"/>
<keyword evidence="4 7" id="KW-0812">Transmembrane</keyword>
<dbReference type="GO" id="GO:0005886">
    <property type="term" value="C:plasma membrane"/>
    <property type="evidence" value="ECO:0007669"/>
    <property type="project" value="UniProtKB-SubCell"/>
</dbReference>
<dbReference type="RefSeq" id="WP_284352078.1">
    <property type="nucleotide sequence ID" value="NZ_BRXS01000006.1"/>
</dbReference>
<dbReference type="PROSITE" id="PS50928">
    <property type="entry name" value="ABC_TM1"/>
    <property type="match status" value="1"/>
</dbReference>
<evidence type="ECO:0000256" key="5">
    <source>
        <dbReference type="ARBA" id="ARBA00022989"/>
    </source>
</evidence>
<dbReference type="Gene3D" id="1.10.3720.10">
    <property type="entry name" value="MetI-like"/>
    <property type="match status" value="1"/>
</dbReference>
<name>A0AA37V4A0_9BACT</name>
<comment type="subcellular location">
    <subcellularLocation>
        <location evidence="1 7">Cell membrane</location>
        <topology evidence="1 7">Multi-pass membrane protein</topology>
    </subcellularLocation>
</comment>
<dbReference type="InterPro" id="IPR035906">
    <property type="entry name" value="MetI-like_sf"/>
</dbReference>
<dbReference type="SUPFAM" id="SSF161098">
    <property type="entry name" value="MetI-like"/>
    <property type="match status" value="1"/>
</dbReference>
<comment type="similarity">
    <text evidence="7">Belongs to the binding-protein-dependent transport system permease family.</text>
</comment>
<dbReference type="Pfam" id="PF19300">
    <property type="entry name" value="BPD_transp_1_N"/>
    <property type="match status" value="1"/>
</dbReference>
<reference evidence="9" key="1">
    <citation type="submission" date="2022-08" db="EMBL/GenBank/DDBJ databases">
        <title>Draft genome sequencing of Roseisolibacter agri AW1220.</title>
        <authorList>
            <person name="Tobiishi Y."/>
            <person name="Tonouchi A."/>
        </authorList>
    </citation>
    <scope>NUCLEOTIDE SEQUENCE</scope>
    <source>
        <strain evidence="9">AW1220</strain>
    </source>
</reference>
<dbReference type="PANTHER" id="PTHR43163:SF6">
    <property type="entry name" value="DIPEPTIDE TRANSPORT SYSTEM PERMEASE PROTEIN DPPB-RELATED"/>
    <property type="match status" value="1"/>
</dbReference>
<evidence type="ECO:0000259" key="8">
    <source>
        <dbReference type="PROSITE" id="PS50928"/>
    </source>
</evidence>
<dbReference type="GO" id="GO:0055085">
    <property type="term" value="P:transmembrane transport"/>
    <property type="evidence" value="ECO:0007669"/>
    <property type="project" value="InterPro"/>
</dbReference>
<dbReference type="Proteomes" id="UP001161325">
    <property type="component" value="Unassembled WGS sequence"/>
</dbReference>
<keyword evidence="2 7" id="KW-0813">Transport</keyword>
<protein>
    <submittedName>
        <fullName evidence="9">Peptide ABC transporter permease</fullName>
    </submittedName>
</protein>
<comment type="caution">
    <text evidence="9">The sequence shown here is derived from an EMBL/GenBank/DDBJ whole genome shotgun (WGS) entry which is preliminary data.</text>
</comment>
<dbReference type="EMBL" id="BRXS01000006">
    <property type="protein sequence ID" value="GLC27642.1"/>
    <property type="molecule type" value="Genomic_DNA"/>
</dbReference>
<dbReference type="Pfam" id="PF00528">
    <property type="entry name" value="BPD_transp_1"/>
    <property type="match status" value="1"/>
</dbReference>